<evidence type="ECO:0000313" key="1">
    <source>
        <dbReference type="EMBL" id="MFC3759676.1"/>
    </source>
</evidence>
<name>A0ABV7Y357_9ACTN</name>
<dbReference type="EMBL" id="JBHRZH010000002">
    <property type="protein sequence ID" value="MFC3759676.1"/>
    <property type="molecule type" value="Genomic_DNA"/>
</dbReference>
<keyword evidence="2" id="KW-1185">Reference proteome</keyword>
<proteinExistence type="predicted"/>
<reference evidence="2" key="1">
    <citation type="journal article" date="2019" name="Int. J. Syst. Evol. Microbiol.">
        <title>The Global Catalogue of Microorganisms (GCM) 10K type strain sequencing project: providing services to taxonomists for standard genome sequencing and annotation.</title>
        <authorList>
            <consortium name="The Broad Institute Genomics Platform"/>
            <consortium name="The Broad Institute Genome Sequencing Center for Infectious Disease"/>
            <person name="Wu L."/>
            <person name="Ma J."/>
        </authorList>
    </citation>
    <scope>NUCLEOTIDE SEQUENCE [LARGE SCALE GENOMIC DNA]</scope>
    <source>
        <strain evidence="2">CGMCC 4.7241</strain>
    </source>
</reference>
<comment type="caution">
    <text evidence="1">The sequence shown here is derived from an EMBL/GenBank/DDBJ whole genome shotgun (WGS) entry which is preliminary data.</text>
</comment>
<dbReference type="Proteomes" id="UP001595699">
    <property type="component" value="Unassembled WGS sequence"/>
</dbReference>
<accession>A0ABV7Y357</accession>
<dbReference type="RefSeq" id="WP_205121856.1">
    <property type="nucleotide sequence ID" value="NZ_JAFBCM010000001.1"/>
</dbReference>
<organism evidence="1 2">
    <name type="scientific">Tenggerimyces flavus</name>
    <dbReference type="NCBI Taxonomy" id="1708749"/>
    <lineage>
        <taxon>Bacteria</taxon>
        <taxon>Bacillati</taxon>
        <taxon>Actinomycetota</taxon>
        <taxon>Actinomycetes</taxon>
        <taxon>Propionibacteriales</taxon>
        <taxon>Nocardioidaceae</taxon>
        <taxon>Tenggerimyces</taxon>
    </lineage>
</organism>
<sequence>MITVFVTALPAVIVNEAVDGRVSPVGHNVKPESAVELIDVTANATADTPDDGTPPTPVTV</sequence>
<gene>
    <name evidence="1" type="ORF">ACFOUW_02380</name>
</gene>
<protein>
    <submittedName>
        <fullName evidence="1">Uncharacterized protein</fullName>
    </submittedName>
</protein>
<evidence type="ECO:0000313" key="2">
    <source>
        <dbReference type="Proteomes" id="UP001595699"/>
    </source>
</evidence>